<accession>A0ABX8B8P0</accession>
<evidence type="ECO:0000313" key="12">
    <source>
        <dbReference type="EMBL" id="QUW03031.1"/>
    </source>
</evidence>
<keyword evidence="5" id="KW-0479">Metal-binding</keyword>
<evidence type="ECO:0000256" key="4">
    <source>
        <dbReference type="ARBA" id="ARBA00022714"/>
    </source>
</evidence>
<evidence type="ECO:0000256" key="8">
    <source>
        <dbReference type="ARBA" id="ARBA00023004"/>
    </source>
</evidence>
<protein>
    <submittedName>
        <fullName evidence="12">Dihydroorotate dehydrogenase electron transfer subunit</fullName>
    </submittedName>
</protein>
<evidence type="ECO:0000259" key="11">
    <source>
        <dbReference type="PROSITE" id="PS51384"/>
    </source>
</evidence>
<organism evidence="12 13">
    <name type="scientific">Chloracidobacterium validum</name>
    <dbReference type="NCBI Taxonomy" id="2821543"/>
    <lineage>
        <taxon>Bacteria</taxon>
        <taxon>Pseudomonadati</taxon>
        <taxon>Acidobacteriota</taxon>
        <taxon>Terriglobia</taxon>
        <taxon>Terriglobales</taxon>
        <taxon>Acidobacteriaceae</taxon>
        <taxon>Chloracidobacterium</taxon>
    </lineage>
</organism>
<evidence type="ECO:0000256" key="3">
    <source>
        <dbReference type="ARBA" id="ARBA00022630"/>
    </source>
</evidence>
<evidence type="ECO:0000256" key="6">
    <source>
        <dbReference type="ARBA" id="ARBA00022827"/>
    </source>
</evidence>
<dbReference type="Gene3D" id="2.40.30.10">
    <property type="entry name" value="Translation factors"/>
    <property type="match status" value="1"/>
</dbReference>
<dbReference type="InterPro" id="IPR037117">
    <property type="entry name" value="Dihydroorotate_DH_ele_sf"/>
</dbReference>
<sequence>MKDLTLTVTENRTFGSYGHLTLVTEEKIAFTPGQFAMLKPAGALEPLWRRAMAIYRVRATTQAAVSGSQLEFMYQVFGRGTQSLQRLHAGDAVRALLPLGKAFDTAPVAVGGREALLVAGGVGSAALLALAERLKREQVPTRLFLGGRSRVDLIGLEDFTALGVPVHVATNDGSQGVTGFVTVPFERFLREHQADVRAGKFVVYACGPHPMLARVAALTAGACLLTYVSVEERMACGFGVCVGCVVAVQSQAGDGDYRRACVEGPVFRADELNWTA</sequence>
<keyword evidence="13" id="KW-1185">Reference proteome</keyword>
<keyword evidence="7" id="KW-0249">Electron transport</keyword>
<dbReference type="InterPro" id="IPR012165">
    <property type="entry name" value="Cyt_c3_hydrogenase_gsu"/>
</dbReference>
<dbReference type="SUPFAM" id="SSF63380">
    <property type="entry name" value="Riboflavin synthase domain-like"/>
    <property type="match status" value="1"/>
</dbReference>
<dbReference type="InterPro" id="IPR017938">
    <property type="entry name" value="Riboflavin_synthase-like_b-brl"/>
</dbReference>
<dbReference type="PRINTS" id="PR00409">
    <property type="entry name" value="PHDIOXRDTASE"/>
</dbReference>
<keyword evidence="6" id="KW-0274">FAD</keyword>
<keyword evidence="4" id="KW-0001">2Fe-2S</keyword>
<proteinExistence type="inferred from homology"/>
<dbReference type="Gene3D" id="3.40.50.80">
    <property type="entry name" value="Nucleotide-binding domain of ferredoxin-NADP reductase (FNR) module"/>
    <property type="match status" value="1"/>
</dbReference>
<dbReference type="SUPFAM" id="SSF52343">
    <property type="entry name" value="Ferredoxin reductase-like, C-terminal NADP-linked domain"/>
    <property type="match status" value="1"/>
</dbReference>
<dbReference type="InterPro" id="IPR050353">
    <property type="entry name" value="PyrK_electron_transfer"/>
</dbReference>
<dbReference type="Proteomes" id="UP000676506">
    <property type="component" value="Chromosome 1"/>
</dbReference>
<keyword evidence="8" id="KW-0408">Iron</keyword>
<keyword evidence="2" id="KW-0813">Transport</keyword>
<reference evidence="12 13" key="1">
    <citation type="submission" date="2021-03" db="EMBL/GenBank/DDBJ databases">
        <title>Genomic and phenotypic characterization of Chloracidobacterium isolates provides evidence for multiple species.</title>
        <authorList>
            <person name="Saini M.K."/>
            <person name="Costas A.M.G."/>
            <person name="Tank M."/>
            <person name="Bryant D.A."/>
        </authorList>
    </citation>
    <scope>NUCLEOTIDE SEQUENCE [LARGE SCALE GENOMIC DNA]</scope>
    <source>
        <strain evidence="12 13">BV2-C</strain>
    </source>
</reference>
<dbReference type="EMBL" id="CP072648">
    <property type="protein sequence ID" value="QUW03031.1"/>
    <property type="molecule type" value="Genomic_DNA"/>
</dbReference>
<dbReference type="PANTHER" id="PTHR43513:SF3">
    <property type="entry name" value="DIHYDROOROTATE DEHYDROGENASE B (NAD(+)), ELECTRON TRANSFER SUBUNIT-RELATED"/>
    <property type="match status" value="1"/>
</dbReference>
<gene>
    <name evidence="12" type="ORF">J8C06_00880</name>
</gene>
<dbReference type="PROSITE" id="PS51384">
    <property type="entry name" value="FAD_FR"/>
    <property type="match status" value="1"/>
</dbReference>
<dbReference type="InterPro" id="IPR017927">
    <property type="entry name" value="FAD-bd_FR_type"/>
</dbReference>
<dbReference type="Pfam" id="PF10418">
    <property type="entry name" value="DHODB_Fe-S_bind"/>
    <property type="match status" value="1"/>
</dbReference>
<evidence type="ECO:0000256" key="7">
    <source>
        <dbReference type="ARBA" id="ARBA00022982"/>
    </source>
</evidence>
<evidence type="ECO:0000256" key="1">
    <source>
        <dbReference type="ARBA" id="ARBA00006422"/>
    </source>
</evidence>
<dbReference type="Gene3D" id="2.10.240.10">
    <property type="entry name" value="Dihydroorotate dehydrogenase, electron transfer subunit"/>
    <property type="match status" value="1"/>
</dbReference>
<name>A0ABX8B8P0_9BACT</name>
<evidence type="ECO:0000256" key="5">
    <source>
        <dbReference type="ARBA" id="ARBA00022723"/>
    </source>
</evidence>
<evidence type="ECO:0000313" key="13">
    <source>
        <dbReference type="Proteomes" id="UP000676506"/>
    </source>
</evidence>
<keyword evidence="9" id="KW-0411">Iron-sulfur</keyword>
<dbReference type="PANTHER" id="PTHR43513">
    <property type="entry name" value="DIHYDROOROTATE DEHYDROGENASE B (NAD(+)), ELECTRON TRANSFER SUBUNIT"/>
    <property type="match status" value="1"/>
</dbReference>
<keyword evidence="3" id="KW-0285">Flavoprotein</keyword>
<dbReference type="PIRSF" id="PIRSF006816">
    <property type="entry name" value="Cyc3_hyd_g"/>
    <property type="match status" value="1"/>
</dbReference>
<comment type="cofactor">
    <cofactor evidence="10">
        <name>[2Fe-2S] cluster</name>
        <dbReference type="ChEBI" id="CHEBI:190135"/>
    </cofactor>
</comment>
<evidence type="ECO:0000256" key="9">
    <source>
        <dbReference type="ARBA" id="ARBA00023014"/>
    </source>
</evidence>
<comment type="similarity">
    <text evidence="1">Belongs to the PyrK family.</text>
</comment>
<evidence type="ECO:0000256" key="2">
    <source>
        <dbReference type="ARBA" id="ARBA00022448"/>
    </source>
</evidence>
<feature type="domain" description="FAD-binding FR-type" evidence="11">
    <location>
        <begin position="1"/>
        <end position="105"/>
    </location>
</feature>
<dbReference type="RefSeq" id="WP_211428922.1">
    <property type="nucleotide sequence ID" value="NZ_CP072648.1"/>
</dbReference>
<dbReference type="InterPro" id="IPR039261">
    <property type="entry name" value="FNR_nucleotide-bd"/>
</dbReference>
<evidence type="ECO:0000256" key="10">
    <source>
        <dbReference type="ARBA" id="ARBA00034078"/>
    </source>
</evidence>
<dbReference type="InterPro" id="IPR019480">
    <property type="entry name" value="Dihydroorotate_DH_Fe-S-bd"/>
</dbReference>